<evidence type="ECO:0000313" key="7">
    <source>
        <dbReference type="Proteomes" id="UP000226192"/>
    </source>
</evidence>
<evidence type="ECO:0000256" key="1">
    <source>
        <dbReference type="ARBA" id="ARBA00022553"/>
    </source>
</evidence>
<dbReference type="InterPro" id="IPR036322">
    <property type="entry name" value="WD40_repeat_dom_sf"/>
</dbReference>
<feature type="compositionally biased region" description="Basic residues" evidence="5">
    <location>
        <begin position="258"/>
        <end position="268"/>
    </location>
</feature>
<feature type="region of interest" description="Disordered" evidence="5">
    <location>
        <begin position="509"/>
        <end position="541"/>
    </location>
</feature>
<dbReference type="Pfam" id="PF00400">
    <property type="entry name" value="WD40"/>
    <property type="match status" value="3"/>
</dbReference>
<dbReference type="EMBL" id="NJET01000165">
    <property type="protein sequence ID" value="PHH60062.1"/>
    <property type="molecule type" value="Genomic_DNA"/>
</dbReference>
<dbReference type="InterPro" id="IPR019775">
    <property type="entry name" value="WD40_repeat_CS"/>
</dbReference>
<keyword evidence="3" id="KW-0677">Repeat</keyword>
<keyword evidence="7" id="KW-1185">Reference proteome</keyword>
<evidence type="ECO:0000313" key="6">
    <source>
        <dbReference type="EMBL" id="PHH60062.1"/>
    </source>
</evidence>
<proteinExistence type="predicted"/>
<dbReference type="GO" id="GO:0005634">
    <property type="term" value="C:nucleus"/>
    <property type="evidence" value="ECO:0007669"/>
    <property type="project" value="TreeGrafter"/>
</dbReference>
<feature type="region of interest" description="Disordered" evidence="5">
    <location>
        <begin position="47"/>
        <end position="79"/>
    </location>
</feature>
<reference evidence="6 7" key="1">
    <citation type="submission" date="2017-06" db="EMBL/GenBank/DDBJ databases">
        <title>Ant-infecting Ophiocordyceps genomes reveal a high diversity of potential behavioral manipulation genes and a possible major role for enterotoxins.</title>
        <authorList>
            <person name="De Bekker C."/>
            <person name="Evans H.C."/>
            <person name="Brachmann A."/>
            <person name="Hughes D.P."/>
        </authorList>
    </citation>
    <scope>NUCLEOTIDE SEQUENCE [LARGE SCALE GENOMIC DNA]</scope>
    <source>
        <strain evidence="6 7">Map64</strain>
    </source>
</reference>
<feature type="repeat" description="WD" evidence="4">
    <location>
        <begin position="408"/>
        <end position="442"/>
    </location>
</feature>
<dbReference type="PROSITE" id="PS50082">
    <property type="entry name" value="WD_REPEATS_2"/>
    <property type="match status" value="2"/>
</dbReference>
<dbReference type="InterPro" id="IPR015943">
    <property type="entry name" value="WD40/YVTN_repeat-like_dom_sf"/>
</dbReference>
<feature type="region of interest" description="Disordered" evidence="5">
    <location>
        <begin position="245"/>
        <end position="272"/>
    </location>
</feature>
<evidence type="ECO:0000256" key="2">
    <source>
        <dbReference type="ARBA" id="ARBA00022574"/>
    </source>
</evidence>
<dbReference type="InterPro" id="IPR020472">
    <property type="entry name" value="WD40_PAC1"/>
</dbReference>
<keyword evidence="2 4" id="KW-0853">WD repeat</keyword>
<sequence>MSMITAAQWVPRGFAAPFPKKYTLDDSEYERIAALAKLQLNDAADDLKEAQEKDAGDDLEDTMNVESNQGEKKKSLDIDDDLKEYDLEHYDDDDDDVSGNDEALAEGQGQPMAMFGNIKSLAYYESNEEDPYITLKADEQEEDEDREDLQILTTDNLILSAKVEDELAQLEVYVFEDDSDNLYVHHDIMLPAIPLCLEWLDVPVSNSGSADKAASGNYVAVGTMDPDIEIWDLDTVDCMYPNAILGQAGQPGESEEKKKKKKKKSKSKRPNDDYHVDAVLSLAANRQHRNLLASASADKTIKLWDLNTTKCAKSYAYHTDKVCSLAWHAAEPTVLLSGSYDRTVVAADMRAPDAKAPRWGVESDVENVRWDCHDSNFFFVSTEGGVVHYHDIRKAPAKPEATKAVWTLQAHDESVSSFDINPVIAGFMATGSTDRTIKLWNITPTGPRMIVSRNLDVGKVFATSFAPDAEVAFRLAVAGSSGSMHVWDTSTNAGVRSAFSQRVPASNAVEDRLIGVDDDSSSSSSDEQDEEQENGDSMDQD</sequence>
<dbReference type="OrthoDB" id="270624at2759"/>
<dbReference type="PANTHER" id="PTHR14091">
    <property type="entry name" value="PERIODIC TRYPTOPHAN PROTEIN 1"/>
    <property type="match status" value="1"/>
</dbReference>
<gene>
    <name evidence="6" type="ORF">CDD81_2148</name>
</gene>
<dbReference type="PROSITE" id="PS50294">
    <property type="entry name" value="WD_REPEATS_REGION"/>
    <property type="match status" value="2"/>
</dbReference>
<dbReference type="AlphaFoldDB" id="A0A2C5XYM9"/>
<dbReference type="SMART" id="SM00320">
    <property type="entry name" value="WD40"/>
    <property type="match status" value="6"/>
</dbReference>
<dbReference type="GO" id="GO:0006364">
    <property type="term" value="P:rRNA processing"/>
    <property type="evidence" value="ECO:0007669"/>
    <property type="project" value="InterPro"/>
</dbReference>
<dbReference type="PANTHER" id="PTHR14091:SF0">
    <property type="entry name" value="PERIODIC TRYPTOPHAN PROTEIN 1 HOMOLOG"/>
    <property type="match status" value="1"/>
</dbReference>
<feature type="repeat" description="WD" evidence="4">
    <location>
        <begin position="272"/>
        <end position="314"/>
    </location>
</feature>
<evidence type="ECO:0000256" key="5">
    <source>
        <dbReference type="SAM" id="MobiDB-lite"/>
    </source>
</evidence>
<dbReference type="InterPro" id="IPR001680">
    <property type="entry name" value="WD40_rpt"/>
</dbReference>
<evidence type="ECO:0000256" key="4">
    <source>
        <dbReference type="PROSITE-ProRule" id="PRU00221"/>
    </source>
</evidence>
<dbReference type="PRINTS" id="PR00320">
    <property type="entry name" value="GPROTEINBRPT"/>
</dbReference>
<feature type="compositionally biased region" description="Acidic residues" evidence="5">
    <location>
        <begin position="516"/>
        <end position="541"/>
    </location>
</feature>
<dbReference type="FunFam" id="2.130.10.10:FF:000457">
    <property type="entry name" value="rRNA processing protein Pwp1"/>
    <property type="match status" value="1"/>
</dbReference>
<accession>A0A2C5XYM9</accession>
<dbReference type="PROSITE" id="PS00678">
    <property type="entry name" value="WD_REPEATS_1"/>
    <property type="match status" value="2"/>
</dbReference>
<keyword evidence="1" id="KW-0597">Phosphoprotein</keyword>
<organism evidence="6 7">
    <name type="scientific">Ophiocordyceps australis</name>
    <dbReference type="NCBI Taxonomy" id="1399860"/>
    <lineage>
        <taxon>Eukaryota</taxon>
        <taxon>Fungi</taxon>
        <taxon>Dikarya</taxon>
        <taxon>Ascomycota</taxon>
        <taxon>Pezizomycotina</taxon>
        <taxon>Sordariomycetes</taxon>
        <taxon>Hypocreomycetidae</taxon>
        <taxon>Hypocreales</taxon>
        <taxon>Ophiocordycipitaceae</taxon>
        <taxon>Ophiocordyceps</taxon>
    </lineage>
</organism>
<comment type="caution">
    <text evidence="6">The sequence shown here is derived from an EMBL/GenBank/DDBJ whole genome shotgun (WGS) entry which is preliminary data.</text>
</comment>
<protein>
    <submittedName>
        <fullName evidence="6">Uncharacterized protein</fullName>
    </submittedName>
</protein>
<name>A0A2C5XYM9_9HYPO</name>
<dbReference type="Proteomes" id="UP000226192">
    <property type="component" value="Unassembled WGS sequence"/>
</dbReference>
<dbReference type="Gene3D" id="2.130.10.10">
    <property type="entry name" value="YVTN repeat-like/Quinoprotein amine dehydrogenase"/>
    <property type="match status" value="2"/>
</dbReference>
<dbReference type="InterPro" id="IPR044285">
    <property type="entry name" value="PWP1"/>
</dbReference>
<evidence type="ECO:0000256" key="3">
    <source>
        <dbReference type="ARBA" id="ARBA00022737"/>
    </source>
</evidence>
<feature type="compositionally biased region" description="Basic and acidic residues" evidence="5">
    <location>
        <begin position="47"/>
        <end position="56"/>
    </location>
</feature>
<dbReference type="SUPFAM" id="SSF50978">
    <property type="entry name" value="WD40 repeat-like"/>
    <property type="match status" value="1"/>
</dbReference>
<dbReference type="STRING" id="1399860.A0A2C5XYM9"/>